<dbReference type="OrthoDB" id="1449203at2"/>
<keyword evidence="2" id="KW-1185">Reference proteome</keyword>
<dbReference type="AlphaFoldDB" id="A0A3P3VWG7"/>
<reference evidence="1 2" key="1">
    <citation type="submission" date="2018-11" db="EMBL/GenBank/DDBJ databases">
        <title>Flavobacterium sp. nov., YIM 102600 draft genome.</title>
        <authorList>
            <person name="Li G."/>
            <person name="Jiang Y."/>
        </authorList>
    </citation>
    <scope>NUCLEOTIDE SEQUENCE [LARGE SCALE GENOMIC DNA]</scope>
    <source>
        <strain evidence="1 2">YIM 102600</strain>
    </source>
</reference>
<accession>A0A3P3VWG7</accession>
<organism evidence="1 2">
    <name type="scientific">Flavobacterium macacae</name>
    <dbReference type="NCBI Taxonomy" id="2488993"/>
    <lineage>
        <taxon>Bacteria</taxon>
        <taxon>Pseudomonadati</taxon>
        <taxon>Bacteroidota</taxon>
        <taxon>Flavobacteriia</taxon>
        <taxon>Flavobacteriales</taxon>
        <taxon>Flavobacteriaceae</taxon>
        <taxon>Flavobacterium</taxon>
    </lineage>
</organism>
<name>A0A3P3VWG7_9FLAO</name>
<dbReference type="Proteomes" id="UP000271937">
    <property type="component" value="Unassembled WGS sequence"/>
</dbReference>
<comment type="caution">
    <text evidence="1">The sequence shown here is derived from an EMBL/GenBank/DDBJ whole genome shotgun (WGS) entry which is preliminary data.</text>
</comment>
<evidence type="ECO:0000313" key="1">
    <source>
        <dbReference type="EMBL" id="RRJ87152.1"/>
    </source>
</evidence>
<sequence>MSNLIFYQLKGTMFRSKGNETDLIEVNEIFEDENPIIAREKAFNVYQNYIDVFLQGKEKEYISYEQTVIELKDFTSSYKREFVKLGNEIIDEIDVDFDKGLSIYMVYENSPIYQTIEGEKIYENKLLIHFIENKLSDLVWNVLDNLFEEFKVYELNKYNFKNYKIEIETADPFSNESNVKDYLKTPIDFYRILII</sequence>
<dbReference type="RefSeq" id="WP_125014314.1">
    <property type="nucleotide sequence ID" value="NZ_RQVR01000044.1"/>
</dbReference>
<gene>
    <name evidence="1" type="ORF">EG849_15410</name>
</gene>
<evidence type="ECO:0000313" key="2">
    <source>
        <dbReference type="Proteomes" id="UP000271937"/>
    </source>
</evidence>
<proteinExistence type="predicted"/>
<dbReference type="EMBL" id="RQVR01000044">
    <property type="protein sequence ID" value="RRJ87152.1"/>
    <property type="molecule type" value="Genomic_DNA"/>
</dbReference>
<protein>
    <submittedName>
        <fullName evidence="1">Uncharacterized protein</fullName>
    </submittedName>
</protein>